<dbReference type="AlphaFoldDB" id="A0A371FHX9"/>
<feature type="non-terminal residue" evidence="2">
    <location>
        <position position="1"/>
    </location>
</feature>
<evidence type="ECO:0000313" key="3">
    <source>
        <dbReference type="Proteomes" id="UP000257109"/>
    </source>
</evidence>
<gene>
    <name evidence="2" type="ORF">CR513_41882</name>
</gene>
<protein>
    <submittedName>
        <fullName evidence="2">Uncharacterized protein</fullName>
    </submittedName>
</protein>
<reference evidence="2" key="1">
    <citation type="submission" date="2018-05" db="EMBL/GenBank/DDBJ databases">
        <title>Draft genome of Mucuna pruriens seed.</title>
        <authorList>
            <person name="Nnadi N.E."/>
            <person name="Vos R."/>
            <person name="Hasami M.H."/>
            <person name="Devisetty U.K."/>
            <person name="Aguiy J.C."/>
        </authorList>
    </citation>
    <scope>NUCLEOTIDE SEQUENCE [LARGE SCALE GENOMIC DNA]</scope>
    <source>
        <strain evidence="2">JCA_2017</strain>
    </source>
</reference>
<dbReference type="EMBL" id="QJKJ01009037">
    <property type="protein sequence ID" value="RDX77915.1"/>
    <property type="molecule type" value="Genomic_DNA"/>
</dbReference>
<sequence>MDAYSKYNQIRMHPYRQSQTTFIIDKGNYYIQEEALKPTRISARPCDQYEESQECEGSPPRDGHC</sequence>
<comment type="caution">
    <text evidence="2">The sequence shown here is derived from an EMBL/GenBank/DDBJ whole genome shotgun (WGS) entry which is preliminary data.</text>
</comment>
<feature type="region of interest" description="Disordered" evidence="1">
    <location>
        <begin position="41"/>
        <end position="65"/>
    </location>
</feature>
<name>A0A371FHX9_MUCPR</name>
<dbReference type="Proteomes" id="UP000257109">
    <property type="component" value="Unassembled WGS sequence"/>
</dbReference>
<evidence type="ECO:0000256" key="1">
    <source>
        <dbReference type="SAM" id="MobiDB-lite"/>
    </source>
</evidence>
<evidence type="ECO:0000313" key="2">
    <source>
        <dbReference type="EMBL" id="RDX77915.1"/>
    </source>
</evidence>
<accession>A0A371FHX9</accession>
<keyword evidence="3" id="KW-1185">Reference proteome</keyword>
<proteinExistence type="predicted"/>
<organism evidence="2 3">
    <name type="scientific">Mucuna pruriens</name>
    <name type="common">Velvet bean</name>
    <name type="synonym">Dolichos pruriens</name>
    <dbReference type="NCBI Taxonomy" id="157652"/>
    <lineage>
        <taxon>Eukaryota</taxon>
        <taxon>Viridiplantae</taxon>
        <taxon>Streptophyta</taxon>
        <taxon>Embryophyta</taxon>
        <taxon>Tracheophyta</taxon>
        <taxon>Spermatophyta</taxon>
        <taxon>Magnoliopsida</taxon>
        <taxon>eudicotyledons</taxon>
        <taxon>Gunneridae</taxon>
        <taxon>Pentapetalae</taxon>
        <taxon>rosids</taxon>
        <taxon>fabids</taxon>
        <taxon>Fabales</taxon>
        <taxon>Fabaceae</taxon>
        <taxon>Papilionoideae</taxon>
        <taxon>50 kb inversion clade</taxon>
        <taxon>NPAAA clade</taxon>
        <taxon>indigoferoid/millettioid clade</taxon>
        <taxon>Phaseoleae</taxon>
        <taxon>Mucuna</taxon>
    </lineage>
</organism>